<dbReference type="AlphaFoldDB" id="A0A2N0TRB6"/>
<evidence type="ECO:0000313" key="2">
    <source>
        <dbReference type="Proteomes" id="UP000232673"/>
    </source>
</evidence>
<evidence type="ECO:0000313" key="1">
    <source>
        <dbReference type="EMBL" id="PKD17283.1"/>
    </source>
</evidence>
<sequence length="162" mass="19085">MKVQLVIAVFLFGCLTSIFGQTISKNELKEILQETLIKSRDFVPNATNSWIYDNSEKDYETKDTLILNTARSLKRDYCQTINWTFYKWNKFQLEVADYCNEPPTKLASKDKDYFQLLIKETDGKIHLMFQNQNNIQDKFEIIELVENLPLENDSSQFAYTLK</sequence>
<dbReference type="RefSeq" id="WP_079714735.1">
    <property type="nucleotide sequence ID" value="NZ_FUZC01000036.1"/>
</dbReference>
<accession>A0A2N0TRB6</accession>
<dbReference type="Proteomes" id="UP000232673">
    <property type="component" value="Unassembled WGS sequence"/>
</dbReference>
<proteinExistence type="predicted"/>
<comment type="caution">
    <text evidence="1">The sequence shown here is derived from an EMBL/GenBank/DDBJ whole genome shotgun (WGS) entry which is preliminary data.</text>
</comment>
<gene>
    <name evidence="1" type="ORF">APR41_18595</name>
</gene>
<reference evidence="1 2" key="1">
    <citation type="submission" date="2015-10" db="EMBL/GenBank/DDBJ databases">
        <title>Draft genome sequence of Salegentibacter salinarum KCTC 12975.</title>
        <authorList>
            <person name="Lin W."/>
            <person name="Zheng Q."/>
        </authorList>
    </citation>
    <scope>NUCLEOTIDE SEQUENCE [LARGE SCALE GENOMIC DNA]</scope>
    <source>
        <strain evidence="1 2">KCTC 12975</strain>
    </source>
</reference>
<name>A0A2N0TRB6_9FLAO</name>
<keyword evidence="2" id="KW-1185">Reference proteome</keyword>
<dbReference type="EMBL" id="LKTS01000036">
    <property type="protein sequence ID" value="PKD17283.1"/>
    <property type="molecule type" value="Genomic_DNA"/>
</dbReference>
<protein>
    <submittedName>
        <fullName evidence="1">Uncharacterized protein</fullName>
    </submittedName>
</protein>
<dbReference type="OrthoDB" id="1430940at2"/>
<organism evidence="1 2">
    <name type="scientific">Salegentibacter salinarum</name>
    <dbReference type="NCBI Taxonomy" id="447422"/>
    <lineage>
        <taxon>Bacteria</taxon>
        <taxon>Pseudomonadati</taxon>
        <taxon>Bacteroidota</taxon>
        <taxon>Flavobacteriia</taxon>
        <taxon>Flavobacteriales</taxon>
        <taxon>Flavobacteriaceae</taxon>
        <taxon>Salegentibacter</taxon>
    </lineage>
</organism>